<dbReference type="Gramene" id="Pp3c16_8300V3.1">
    <property type="protein sequence ID" value="Pp3c16_8300V3.1"/>
    <property type="gene ID" value="Pp3c16_8300"/>
</dbReference>
<keyword evidence="2" id="KW-1133">Transmembrane helix</keyword>
<organism evidence="4">
    <name type="scientific">Physcomitrium patens</name>
    <name type="common">Spreading-leaved earth moss</name>
    <name type="synonym">Physcomitrella patens</name>
    <dbReference type="NCBI Taxonomy" id="3218"/>
    <lineage>
        <taxon>Eukaryota</taxon>
        <taxon>Viridiplantae</taxon>
        <taxon>Streptophyta</taxon>
        <taxon>Embryophyta</taxon>
        <taxon>Bryophyta</taxon>
        <taxon>Bryophytina</taxon>
        <taxon>Bryopsida</taxon>
        <taxon>Funariidae</taxon>
        <taxon>Funariales</taxon>
        <taxon>Funariaceae</taxon>
        <taxon>Physcomitrium</taxon>
    </lineage>
</organism>
<sequence length="304" mass="34847">MYVRERPGTFRSGDAGQNDLRSRAGEGSSDAGAADSSDPGERAEVRRFTGASMRRWQQAADAPSLFTRAVGSVINLVRVAEFEILFISLFVLAVLLFKDLAVRTRTNSTLLIHNMFKNTFQSGFLSIFYSLGSKPLQIWDKESQNGHIRRVSDEDLQSSVLEIMGSNVSSNYISCPADPRLTLGIKLPILVMIIKNMKKYFSFEVQVLDDKNVRRRFRVSNYQSVTRVKPYICTMPMRLDEGWNQIQLNLADFTRRAYGTNYVETLRVQIHANCRVRRIYFSDRLYTEEELPPEFKIFLPIQKS</sequence>
<evidence type="ECO:0000313" key="5">
    <source>
        <dbReference type="EnsemblPlants" id="Pp3c16_8300V3.1"/>
    </source>
</evidence>
<dbReference type="Proteomes" id="UP000006727">
    <property type="component" value="Chromosome 16"/>
</dbReference>
<dbReference type="EnsemblPlants" id="Pp3c16_8300V3.2">
    <property type="protein sequence ID" value="Pp3c16_8300V3.2"/>
    <property type="gene ID" value="Pp3c16_8300"/>
</dbReference>
<evidence type="ECO:0000259" key="3">
    <source>
        <dbReference type="Pfam" id="PF05018"/>
    </source>
</evidence>
<dbReference type="AlphaFoldDB" id="A0A2K1J7Q3"/>
<name>A0A2K1J7Q3_PHYPA</name>
<feature type="transmembrane region" description="Helical" evidence="2">
    <location>
        <begin position="76"/>
        <end position="97"/>
    </location>
</feature>
<dbReference type="Pfam" id="PF05018">
    <property type="entry name" value="CFA20_dom"/>
    <property type="match status" value="1"/>
</dbReference>
<reference evidence="5" key="3">
    <citation type="submission" date="2020-12" db="UniProtKB">
        <authorList>
            <consortium name="EnsemblPlants"/>
        </authorList>
    </citation>
    <scope>IDENTIFICATION</scope>
</reference>
<feature type="domain" description="CFA20" evidence="3">
    <location>
        <begin position="115"/>
        <end position="298"/>
    </location>
</feature>
<dbReference type="InParanoid" id="A0A2K1J7Q3"/>
<dbReference type="FunCoup" id="A0A2K1J7Q3">
    <property type="interactions" value="2323"/>
</dbReference>
<dbReference type="PaxDb" id="3218-PP1S194_171V6.1"/>
<feature type="compositionally biased region" description="Low complexity" evidence="1">
    <location>
        <begin position="25"/>
        <end position="37"/>
    </location>
</feature>
<dbReference type="InterPro" id="IPR007714">
    <property type="entry name" value="CFA20_dom"/>
</dbReference>
<dbReference type="EnsemblPlants" id="Pp3c16_8300V3.1">
    <property type="protein sequence ID" value="Pp3c16_8300V3.1"/>
    <property type="gene ID" value="Pp3c16_8300"/>
</dbReference>
<accession>A0A2K1J7Q3</accession>
<dbReference type="EMBL" id="ABEU02000016">
    <property type="protein sequence ID" value="PNR37548.1"/>
    <property type="molecule type" value="Genomic_DNA"/>
</dbReference>
<proteinExistence type="predicted"/>
<gene>
    <name evidence="4" type="ORF">PHYPA_020657</name>
</gene>
<dbReference type="STRING" id="3218.A0A2K1J7Q3"/>
<reference evidence="4 6" key="1">
    <citation type="journal article" date="2008" name="Science">
        <title>The Physcomitrella genome reveals evolutionary insights into the conquest of land by plants.</title>
        <authorList>
            <person name="Rensing S."/>
            <person name="Lang D."/>
            <person name="Zimmer A."/>
            <person name="Terry A."/>
            <person name="Salamov A."/>
            <person name="Shapiro H."/>
            <person name="Nishiyama T."/>
            <person name="Perroud P.-F."/>
            <person name="Lindquist E."/>
            <person name="Kamisugi Y."/>
            <person name="Tanahashi T."/>
            <person name="Sakakibara K."/>
            <person name="Fujita T."/>
            <person name="Oishi K."/>
            <person name="Shin-I T."/>
            <person name="Kuroki Y."/>
            <person name="Toyoda A."/>
            <person name="Suzuki Y."/>
            <person name="Hashimoto A."/>
            <person name="Yamaguchi K."/>
            <person name="Sugano A."/>
            <person name="Kohara Y."/>
            <person name="Fujiyama A."/>
            <person name="Anterola A."/>
            <person name="Aoki S."/>
            <person name="Ashton N."/>
            <person name="Barbazuk W.B."/>
            <person name="Barker E."/>
            <person name="Bennetzen J."/>
            <person name="Bezanilla M."/>
            <person name="Blankenship R."/>
            <person name="Cho S.H."/>
            <person name="Dutcher S."/>
            <person name="Estelle M."/>
            <person name="Fawcett J.A."/>
            <person name="Gundlach H."/>
            <person name="Hanada K."/>
            <person name="Heyl A."/>
            <person name="Hicks K.A."/>
            <person name="Hugh J."/>
            <person name="Lohr M."/>
            <person name="Mayer K."/>
            <person name="Melkozernov A."/>
            <person name="Murata T."/>
            <person name="Nelson D."/>
            <person name="Pils B."/>
            <person name="Prigge M."/>
            <person name="Reiss B."/>
            <person name="Renner T."/>
            <person name="Rombauts S."/>
            <person name="Rushton P."/>
            <person name="Sanderfoot A."/>
            <person name="Schween G."/>
            <person name="Shiu S.-H."/>
            <person name="Stueber K."/>
            <person name="Theodoulou F.L."/>
            <person name="Tu H."/>
            <person name="Van de Peer Y."/>
            <person name="Verrier P.J."/>
            <person name="Waters E."/>
            <person name="Wood A."/>
            <person name="Yang L."/>
            <person name="Cove D."/>
            <person name="Cuming A."/>
            <person name="Hasebe M."/>
            <person name="Lucas S."/>
            <person name="Mishler D.B."/>
            <person name="Reski R."/>
            <person name="Grigoriev I."/>
            <person name="Quatrano R.S."/>
            <person name="Boore J.L."/>
        </authorList>
    </citation>
    <scope>NUCLEOTIDE SEQUENCE [LARGE SCALE GENOMIC DNA]</scope>
    <source>
        <strain evidence="5 6">cv. Gransden 2004</strain>
    </source>
</reference>
<dbReference type="OMA" id="MERYFTF"/>
<protein>
    <recommendedName>
        <fullName evidence="3">CFA20 domain-containing protein</fullName>
    </recommendedName>
</protein>
<evidence type="ECO:0000313" key="6">
    <source>
        <dbReference type="Proteomes" id="UP000006727"/>
    </source>
</evidence>
<keyword evidence="2" id="KW-0472">Membrane</keyword>
<keyword evidence="6" id="KW-1185">Reference proteome</keyword>
<evidence type="ECO:0000256" key="1">
    <source>
        <dbReference type="SAM" id="MobiDB-lite"/>
    </source>
</evidence>
<keyword evidence="2" id="KW-0812">Transmembrane</keyword>
<dbReference type="InterPro" id="IPR040441">
    <property type="entry name" value="CFA20/CFAP20DC"/>
</dbReference>
<dbReference type="Gramene" id="Pp3c16_8300V3.2">
    <property type="protein sequence ID" value="Pp3c16_8300V3.2"/>
    <property type="gene ID" value="Pp3c16_8300"/>
</dbReference>
<reference evidence="4 6" key="2">
    <citation type="journal article" date="2018" name="Plant J.">
        <title>The Physcomitrella patens chromosome-scale assembly reveals moss genome structure and evolution.</title>
        <authorList>
            <person name="Lang D."/>
            <person name="Ullrich K.K."/>
            <person name="Murat F."/>
            <person name="Fuchs J."/>
            <person name="Jenkins J."/>
            <person name="Haas F.B."/>
            <person name="Piednoel M."/>
            <person name="Gundlach H."/>
            <person name="Van Bel M."/>
            <person name="Meyberg R."/>
            <person name="Vives C."/>
            <person name="Morata J."/>
            <person name="Symeonidi A."/>
            <person name="Hiss M."/>
            <person name="Muchero W."/>
            <person name="Kamisugi Y."/>
            <person name="Saleh O."/>
            <person name="Blanc G."/>
            <person name="Decker E.L."/>
            <person name="van Gessel N."/>
            <person name="Grimwood J."/>
            <person name="Hayes R.D."/>
            <person name="Graham S.W."/>
            <person name="Gunter L.E."/>
            <person name="McDaniel S.F."/>
            <person name="Hoernstein S.N.W."/>
            <person name="Larsson A."/>
            <person name="Li F.W."/>
            <person name="Perroud P.F."/>
            <person name="Phillips J."/>
            <person name="Ranjan P."/>
            <person name="Rokshar D.S."/>
            <person name="Rothfels C.J."/>
            <person name="Schneider L."/>
            <person name="Shu S."/>
            <person name="Stevenson D.W."/>
            <person name="Thummler F."/>
            <person name="Tillich M."/>
            <person name="Villarreal Aguilar J.C."/>
            <person name="Widiez T."/>
            <person name="Wong G.K."/>
            <person name="Wymore A."/>
            <person name="Zhang Y."/>
            <person name="Zimmer A.D."/>
            <person name="Quatrano R.S."/>
            <person name="Mayer K.F.X."/>
            <person name="Goodstein D."/>
            <person name="Casacuberta J.M."/>
            <person name="Vandepoele K."/>
            <person name="Reski R."/>
            <person name="Cuming A.C."/>
            <person name="Tuskan G.A."/>
            <person name="Maumus F."/>
            <person name="Salse J."/>
            <person name="Schmutz J."/>
            <person name="Rensing S.A."/>
        </authorList>
    </citation>
    <scope>NUCLEOTIDE SEQUENCE [LARGE SCALE GENOMIC DNA]</scope>
    <source>
        <strain evidence="5 6">cv. Gransden 2004</strain>
    </source>
</reference>
<evidence type="ECO:0000256" key="2">
    <source>
        <dbReference type="SAM" id="Phobius"/>
    </source>
</evidence>
<dbReference type="PANTHER" id="PTHR12458">
    <property type="entry name" value="ORF PROTEIN"/>
    <property type="match status" value="1"/>
</dbReference>
<feature type="region of interest" description="Disordered" evidence="1">
    <location>
        <begin position="1"/>
        <end position="42"/>
    </location>
</feature>
<evidence type="ECO:0000313" key="4">
    <source>
        <dbReference type="EMBL" id="PNR37548.1"/>
    </source>
</evidence>